<evidence type="ECO:0000259" key="10">
    <source>
        <dbReference type="PROSITE" id="PS50262"/>
    </source>
</evidence>
<dbReference type="CTD" id="32928577"/>
<dbReference type="WormBase" id="B0244.17">
    <property type="protein sequence ID" value="CE51980"/>
    <property type="gene ID" value="WBGene00271715"/>
</dbReference>
<evidence type="ECO:0000256" key="7">
    <source>
        <dbReference type="ARBA" id="ARBA00023170"/>
    </source>
</evidence>
<keyword evidence="3 9" id="KW-0812">Transmembrane</keyword>
<dbReference type="SUPFAM" id="SSF81321">
    <property type="entry name" value="Family A G protein-coupled receptor-like"/>
    <property type="match status" value="1"/>
</dbReference>
<dbReference type="OrthoDB" id="10390908at2759"/>
<dbReference type="InterPro" id="IPR040435">
    <property type="entry name" value="Put_GPCR_Chromadorea"/>
</dbReference>
<feature type="transmembrane region" description="Helical" evidence="9">
    <location>
        <begin position="81"/>
        <end position="102"/>
    </location>
</feature>
<feature type="transmembrane region" description="Helical" evidence="9">
    <location>
        <begin position="255"/>
        <end position="277"/>
    </location>
</feature>
<evidence type="ECO:0000313" key="11">
    <source>
        <dbReference type="EMBL" id="SMQ11467.1"/>
    </source>
</evidence>
<organism evidence="11 12">
    <name type="scientific">Caenorhabditis elegans</name>
    <dbReference type="NCBI Taxonomy" id="6239"/>
    <lineage>
        <taxon>Eukaryota</taxon>
        <taxon>Metazoa</taxon>
        <taxon>Ecdysozoa</taxon>
        <taxon>Nematoda</taxon>
        <taxon>Chromadorea</taxon>
        <taxon>Rhabditida</taxon>
        <taxon>Rhabditina</taxon>
        <taxon>Rhabditomorpha</taxon>
        <taxon>Rhabditoidea</taxon>
        <taxon>Rhabditidae</taxon>
        <taxon>Peloderinae</taxon>
        <taxon>Caenorhabditis</taxon>
    </lineage>
</organism>
<evidence type="ECO:0000256" key="5">
    <source>
        <dbReference type="ARBA" id="ARBA00023040"/>
    </source>
</evidence>
<dbReference type="SMR" id="A0A1X7RBN0"/>
<evidence type="ECO:0000256" key="2">
    <source>
        <dbReference type="ARBA" id="ARBA00022475"/>
    </source>
</evidence>
<feature type="transmembrane region" description="Helical" evidence="9">
    <location>
        <begin position="206"/>
        <end position="234"/>
    </location>
</feature>
<evidence type="ECO:0000313" key="13">
    <source>
        <dbReference type="WormBase" id="B0244.17"/>
    </source>
</evidence>
<proteinExistence type="predicted"/>
<comment type="subcellular location">
    <subcellularLocation>
        <location evidence="1">Cell membrane</location>
        <topology evidence="1">Multi-pass membrane protein</topology>
    </subcellularLocation>
</comment>
<evidence type="ECO:0000313" key="12">
    <source>
        <dbReference type="Proteomes" id="UP000001940"/>
    </source>
</evidence>
<dbReference type="GeneID" id="32928577"/>
<protein>
    <submittedName>
        <fullName evidence="11">G-protein coupled receptors family 1 profile domain-containing protein</fullName>
    </submittedName>
</protein>
<evidence type="ECO:0000256" key="6">
    <source>
        <dbReference type="ARBA" id="ARBA00023136"/>
    </source>
</evidence>
<feature type="transmembrane region" description="Helical" evidence="9">
    <location>
        <begin position="132"/>
        <end position="150"/>
    </location>
</feature>
<dbReference type="Proteomes" id="UP000001940">
    <property type="component" value="Chromosome III"/>
</dbReference>
<dbReference type="EMBL" id="BX284603">
    <property type="protein sequence ID" value="SMQ11467.1"/>
    <property type="molecule type" value="Genomic_DNA"/>
</dbReference>
<dbReference type="RefSeq" id="NP_001338831.1">
    <property type="nucleotide sequence ID" value="NM_001351872.3"/>
</dbReference>
<dbReference type="PANTHER" id="PTHR37441">
    <property type="entry name" value="PROTEIN CBG16518"/>
    <property type="match status" value="1"/>
</dbReference>
<keyword evidence="6 9" id="KW-0472">Membrane</keyword>
<evidence type="ECO:0000256" key="4">
    <source>
        <dbReference type="ARBA" id="ARBA00022989"/>
    </source>
</evidence>
<keyword evidence="2" id="KW-1003">Cell membrane</keyword>
<dbReference type="FunCoup" id="A0A1X7RBN0">
    <property type="interactions" value="32"/>
</dbReference>
<dbReference type="AGR" id="WB:WBGene00271715"/>
<keyword evidence="12" id="KW-1185">Reference proteome</keyword>
<accession>A0A1X7RBN0</accession>
<dbReference type="GO" id="GO:0004930">
    <property type="term" value="F:G protein-coupled receptor activity"/>
    <property type="evidence" value="ECO:0007669"/>
    <property type="project" value="UniProtKB-KW"/>
</dbReference>
<dbReference type="CDD" id="cd00637">
    <property type="entry name" value="7tm_classA_rhodopsin-like"/>
    <property type="match status" value="1"/>
</dbReference>
<keyword evidence="5" id="KW-0297">G-protein coupled receptor</keyword>
<sequence length="352" mass="40247">MGNLFENCTHRYSFEYIYENCTNTTNQCGLIRNVASSIDVFHWLDVYISTTIFVISGILNFYCLFIALYTYYFLDNETRKHYVFVLSRFLSSILVIISLLVLESTLFSESLSPTFAYYAVAFSIYDFSMDTLFFSYIMISLITYFGVVHYNFYRRHVSLRSLYIILISMWTFSLAIAIPLGLYEAASNSQGPIKCDLSYCGKVVEWITFSIACISLAITASLTGFAVISLHWYNYKSKTNGVDVPKVTTRARIRLTWTFFALIVICLIELLPFGLVIGNDKSSLQGCDSFYNANELLVQSIISSVETLVGSLVFLTDPLINIFFDKNISKMVKLQITYLRSKLCRNPPPTKF</sequence>
<dbReference type="PROSITE" id="PS50262">
    <property type="entry name" value="G_PROTEIN_RECEP_F1_2"/>
    <property type="match status" value="1"/>
</dbReference>
<dbReference type="PANTHER" id="PTHR37441:SF2">
    <property type="entry name" value="G-PROTEIN COUPLED RECEPTOR B0244.10-RELATED"/>
    <property type="match status" value="1"/>
</dbReference>
<feature type="transmembrane region" description="Helical" evidence="9">
    <location>
        <begin position="297"/>
        <end position="324"/>
    </location>
</feature>
<keyword evidence="4 9" id="KW-1133">Transmembrane helix</keyword>
<name>A0A1X7RBN0_CAEEL</name>
<keyword evidence="8" id="KW-0807">Transducer</keyword>
<keyword evidence="7 11" id="KW-0675">Receptor</keyword>
<dbReference type="Bgee" id="WBGene00271715">
    <property type="expression patterns" value="Expressed in adult organism and 2 other cell types or tissues"/>
</dbReference>
<feature type="domain" description="G-protein coupled receptors family 1 profile" evidence="10">
    <location>
        <begin position="59"/>
        <end position="321"/>
    </location>
</feature>
<dbReference type="AlphaFoldDB" id="A0A1X7RBN0"/>
<dbReference type="InParanoid" id="A0A1X7RBN0"/>
<feature type="transmembrane region" description="Helical" evidence="9">
    <location>
        <begin position="162"/>
        <end position="186"/>
    </location>
</feature>
<dbReference type="Gene3D" id="1.20.1070.10">
    <property type="entry name" value="Rhodopsin 7-helix transmembrane proteins"/>
    <property type="match status" value="1"/>
</dbReference>
<gene>
    <name evidence="11 13" type="ORF">B0244.17</name>
    <name evidence="11" type="ORF">CELE_B0244.17</name>
</gene>
<reference evidence="11 12" key="1">
    <citation type="journal article" date="1998" name="Science">
        <title>Genome sequence of the nematode C. elegans: a platform for investigating biology.</title>
        <authorList>
            <consortium name="The C. elegans sequencing consortium"/>
            <person name="Sulson J.E."/>
            <person name="Waterston R."/>
        </authorList>
    </citation>
    <scope>NUCLEOTIDE SEQUENCE [LARGE SCALE GENOMIC DNA]</scope>
    <source>
        <strain evidence="11 12">Bristol N2</strain>
    </source>
</reference>
<evidence type="ECO:0000256" key="1">
    <source>
        <dbReference type="ARBA" id="ARBA00004651"/>
    </source>
</evidence>
<dbReference type="KEGG" id="cel:CELE_B0244.17"/>
<feature type="transmembrane region" description="Helical" evidence="9">
    <location>
        <begin position="46"/>
        <end position="74"/>
    </location>
</feature>
<dbReference type="InterPro" id="IPR017452">
    <property type="entry name" value="GPCR_Rhodpsn_7TM"/>
</dbReference>
<evidence type="ECO:0000256" key="8">
    <source>
        <dbReference type="ARBA" id="ARBA00023224"/>
    </source>
</evidence>
<evidence type="ECO:0000256" key="3">
    <source>
        <dbReference type="ARBA" id="ARBA00022692"/>
    </source>
</evidence>
<dbReference type="GO" id="GO:0005886">
    <property type="term" value="C:plasma membrane"/>
    <property type="evidence" value="ECO:0007669"/>
    <property type="project" value="UniProtKB-SubCell"/>
</dbReference>
<evidence type="ECO:0000256" key="9">
    <source>
        <dbReference type="SAM" id="Phobius"/>
    </source>
</evidence>